<dbReference type="Proteomes" id="UP000002009">
    <property type="component" value="Chromosome 7"/>
</dbReference>
<dbReference type="eggNOG" id="KOG1193">
    <property type="taxonomic scope" value="Eukaryota"/>
</dbReference>
<reference evidence="7 8" key="1">
    <citation type="journal article" date="2009" name="Science">
        <title>Green evolution and dynamic adaptations revealed by genomes of the marine picoeukaryotes Micromonas.</title>
        <authorList>
            <person name="Worden A.Z."/>
            <person name="Lee J.H."/>
            <person name="Mock T."/>
            <person name="Rouze P."/>
            <person name="Simmons M.P."/>
            <person name="Aerts A.L."/>
            <person name="Allen A.E."/>
            <person name="Cuvelier M.L."/>
            <person name="Derelle E."/>
            <person name="Everett M.V."/>
            <person name="Foulon E."/>
            <person name="Grimwood J."/>
            <person name="Gundlach H."/>
            <person name="Henrissat B."/>
            <person name="Napoli C."/>
            <person name="McDonald S.M."/>
            <person name="Parker M.S."/>
            <person name="Rombauts S."/>
            <person name="Salamov A."/>
            <person name="Von Dassow P."/>
            <person name="Badger J.H."/>
            <person name="Coutinho P.M."/>
            <person name="Demir E."/>
            <person name="Dubchak I."/>
            <person name="Gentemann C."/>
            <person name="Eikrem W."/>
            <person name="Gready J.E."/>
            <person name="John U."/>
            <person name="Lanier W."/>
            <person name="Lindquist E.A."/>
            <person name="Lucas S."/>
            <person name="Mayer K.F."/>
            <person name="Moreau H."/>
            <person name="Not F."/>
            <person name="Otillar R."/>
            <person name="Panaud O."/>
            <person name="Pangilinan J."/>
            <person name="Paulsen I."/>
            <person name="Piegu B."/>
            <person name="Poliakov A."/>
            <person name="Robbens S."/>
            <person name="Schmutz J."/>
            <person name="Toulza E."/>
            <person name="Wyss T."/>
            <person name="Zelensky A."/>
            <person name="Zhou K."/>
            <person name="Armbrust E.V."/>
            <person name="Bhattacharya D."/>
            <person name="Goodenough U.W."/>
            <person name="Van de Peer Y."/>
            <person name="Grigoriev I.V."/>
        </authorList>
    </citation>
    <scope>NUCLEOTIDE SEQUENCE [LARGE SCALE GENOMIC DNA]</scope>
    <source>
        <strain evidence="8">RCC299 / NOUM17</strain>
    </source>
</reference>
<organism evidence="7 8">
    <name type="scientific">Micromonas commoda (strain RCC299 / NOUM17 / CCMP2709)</name>
    <name type="common">Picoplanktonic green alga</name>
    <dbReference type="NCBI Taxonomy" id="296587"/>
    <lineage>
        <taxon>Eukaryota</taxon>
        <taxon>Viridiplantae</taxon>
        <taxon>Chlorophyta</taxon>
        <taxon>Mamiellophyceae</taxon>
        <taxon>Mamiellales</taxon>
        <taxon>Mamiellaceae</taxon>
        <taxon>Micromonas</taxon>
    </lineage>
</organism>
<dbReference type="AlphaFoldDB" id="C1E9K6"/>
<feature type="domain" description="N-end rule aminoacyl transferase C-terminal" evidence="6">
    <location>
        <begin position="93"/>
        <end position="231"/>
    </location>
</feature>
<dbReference type="InterPro" id="IPR007471">
    <property type="entry name" value="N-end_Aminoacyl_Trfase_N"/>
</dbReference>
<evidence type="ECO:0000313" key="8">
    <source>
        <dbReference type="Proteomes" id="UP000002009"/>
    </source>
</evidence>
<dbReference type="STRING" id="296587.C1E9K6"/>
<dbReference type="Pfam" id="PF04377">
    <property type="entry name" value="ATE_C"/>
    <property type="match status" value="1"/>
</dbReference>
<dbReference type="RefSeq" id="XP_002503794.1">
    <property type="nucleotide sequence ID" value="XM_002503748.1"/>
</dbReference>
<dbReference type="PANTHER" id="PTHR21367:SF1">
    <property type="entry name" value="ARGINYL-TRNA--PROTEIN TRANSFERASE 1"/>
    <property type="match status" value="1"/>
</dbReference>
<dbReference type="EMBL" id="CP001328">
    <property type="protein sequence ID" value="ACO65052.1"/>
    <property type="molecule type" value="Genomic_DNA"/>
</dbReference>
<feature type="domain" description="N-end aminoacyl transferase N-terminal" evidence="5">
    <location>
        <begin position="1"/>
        <end position="46"/>
    </location>
</feature>
<proteinExistence type="inferred from homology"/>
<dbReference type="InterPro" id="IPR016181">
    <property type="entry name" value="Acyl_CoA_acyltransferase"/>
</dbReference>
<dbReference type="GO" id="GO:0005737">
    <property type="term" value="C:cytoplasm"/>
    <property type="evidence" value="ECO:0007669"/>
    <property type="project" value="TreeGrafter"/>
</dbReference>
<dbReference type="InterPro" id="IPR007472">
    <property type="entry name" value="N-end_Aminoacyl_Trfase_C"/>
</dbReference>
<evidence type="ECO:0000259" key="5">
    <source>
        <dbReference type="Pfam" id="PF04376"/>
    </source>
</evidence>
<dbReference type="SUPFAM" id="SSF55729">
    <property type="entry name" value="Acyl-CoA N-acyltransferases (Nat)"/>
    <property type="match status" value="1"/>
</dbReference>
<gene>
    <name evidence="7" type="ORF">MICPUN_69569</name>
</gene>
<evidence type="ECO:0000256" key="3">
    <source>
        <dbReference type="ARBA" id="ARBA00022679"/>
    </source>
</evidence>
<comment type="similarity">
    <text evidence="1">Belongs to the R-transferase family.</text>
</comment>
<dbReference type="FunCoup" id="C1E9K6">
    <property type="interactions" value="1973"/>
</dbReference>
<dbReference type="PANTHER" id="PTHR21367">
    <property type="entry name" value="ARGININE-TRNA-PROTEIN TRANSFERASE 1"/>
    <property type="match status" value="1"/>
</dbReference>
<dbReference type="InterPro" id="IPR030700">
    <property type="entry name" value="N-end_Aminoacyl_Trfase"/>
</dbReference>
<dbReference type="GeneID" id="8244728"/>
<sequence length="241" mass="28237">YQHLIDRGWRRSGNWMYQPVLDRTCCPPYTIRLDVHRFAPTKSQKKVERRLRAYLEGRIDEKGAPTNDDARDQPSTAVKTLTVTTRPSAFDEEEYRLWRRYQTRVHGDDPNENNELGYGRFLVDTPLRRRWVASPPSGFGSFHQQYRIDGKLVAVGVVDVLPYCLSSKYFFWDPDYAALSLGKLGVLREIEWVREASAHCPTLRYYYMGYYIHDCPKMRYKGEYKPSELRCAATGAWCDLD</sequence>
<evidence type="ECO:0000256" key="1">
    <source>
        <dbReference type="ARBA" id="ARBA00009991"/>
    </source>
</evidence>
<keyword evidence="3" id="KW-0808">Transferase</keyword>
<evidence type="ECO:0000256" key="4">
    <source>
        <dbReference type="ARBA" id="ARBA00023315"/>
    </source>
</evidence>
<dbReference type="EC" id="2.3.2.8" evidence="2"/>
<feature type="non-terminal residue" evidence="7">
    <location>
        <position position="241"/>
    </location>
</feature>
<evidence type="ECO:0000313" key="7">
    <source>
        <dbReference type="EMBL" id="ACO65052.1"/>
    </source>
</evidence>
<dbReference type="KEGG" id="mis:MICPUN_69569"/>
<accession>C1E9K6</accession>
<dbReference type="InParanoid" id="C1E9K6"/>
<evidence type="ECO:0000259" key="6">
    <source>
        <dbReference type="Pfam" id="PF04377"/>
    </source>
</evidence>
<feature type="non-terminal residue" evidence="7">
    <location>
        <position position="1"/>
    </location>
</feature>
<protein>
    <recommendedName>
        <fullName evidence="2">arginyltransferase</fullName>
        <ecNumber evidence="2">2.3.2.8</ecNumber>
    </recommendedName>
</protein>
<keyword evidence="4" id="KW-0012">Acyltransferase</keyword>
<keyword evidence="8" id="KW-1185">Reference proteome</keyword>
<dbReference type="OrthoDB" id="74183at2759"/>
<evidence type="ECO:0000256" key="2">
    <source>
        <dbReference type="ARBA" id="ARBA00012025"/>
    </source>
</evidence>
<dbReference type="Pfam" id="PF04376">
    <property type="entry name" value="ATE_N"/>
    <property type="match status" value="1"/>
</dbReference>
<name>C1E9K6_MICCC</name>
<dbReference type="GO" id="GO:0004057">
    <property type="term" value="F:arginyl-tRNA--protein transferase activity"/>
    <property type="evidence" value="ECO:0007669"/>
    <property type="project" value="UniProtKB-EC"/>
</dbReference>